<keyword evidence="2" id="KW-1185">Reference proteome</keyword>
<comment type="caution">
    <text evidence="1">The sequence shown here is derived from an EMBL/GenBank/DDBJ whole genome shotgun (WGS) entry which is preliminary data.</text>
</comment>
<name>A0A161LU49_9ACTN</name>
<accession>A0A161LU49</accession>
<reference evidence="1 2" key="1">
    <citation type="journal article" date="2016" name="Genome Announc.">
        <title>Draft Genome Sequence of Planomonospora sphaerica JCM9374, a Rare Actinomycete.</title>
        <authorList>
            <person name="Dohra H."/>
            <person name="Suzuki T."/>
            <person name="Inoue Y."/>
            <person name="Kodani S."/>
        </authorList>
    </citation>
    <scope>NUCLEOTIDE SEQUENCE [LARGE SCALE GENOMIC DNA]</scope>
    <source>
        <strain evidence="1 2">JCM 9374</strain>
    </source>
</reference>
<organism evidence="1 2">
    <name type="scientific">Planomonospora sphaerica</name>
    <dbReference type="NCBI Taxonomy" id="161355"/>
    <lineage>
        <taxon>Bacteria</taxon>
        <taxon>Bacillati</taxon>
        <taxon>Actinomycetota</taxon>
        <taxon>Actinomycetes</taxon>
        <taxon>Streptosporangiales</taxon>
        <taxon>Streptosporangiaceae</taxon>
        <taxon>Planomonospora</taxon>
    </lineage>
</organism>
<gene>
    <name evidence="1" type="ORF">PS9374_00623</name>
</gene>
<sequence>MKKMVACVALVSLTSCGYIQGSWYHWSDSY</sequence>
<reference evidence="2" key="2">
    <citation type="submission" date="2016-04" db="EMBL/GenBank/DDBJ databases">
        <title>Planomonospora sphaerica JCM9374 whole genome shotgun sequence.</title>
        <authorList>
            <person name="Suzuki T."/>
            <person name="Dohra H."/>
            <person name="Kodani S."/>
        </authorList>
    </citation>
    <scope>NUCLEOTIDE SEQUENCE [LARGE SCALE GENOMIC DNA]</scope>
    <source>
        <strain evidence="2">JCM 9374</strain>
    </source>
</reference>
<protein>
    <recommendedName>
        <fullName evidence="3">Lipoprotein</fullName>
    </recommendedName>
</protein>
<dbReference type="Proteomes" id="UP000077701">
    <property type="component" value="Unassembled WGS sequence"/>
</dbReference>
<proteinExistence type="predicted"/>
<evidence type="ECO:0000313" key="1">
    <source>
        <dbReference type="EMBL" id="GAT64991.1"/>
    </source>
</evidence>
<dbReference type="PROSITE" id="PS51257">
    <property type="entry name" value="PROKAR_LIPOPROTEIN"/>
    <property type="match status" value="1"/>
</dbReference>
<dbReference type="AlphaFoldDB" id="A0A161LU49"/>
<dbReference type="EMBL" id="BDCX01000001">
    <property type="protein sequence ID" value="GAT64991.1"/>
    <property type="molecule type" value="Genomic_DNA"/>
</dbReference>
<evidence type="ECO:0000313" key="2">
    <source>
        <dbReference type="Proteomes" id="UP000077701"/>
    </source>
</evidence>
<evidence type="ECO:0008006" key="3">
    <source>
        <dbReference type="Google" id="ProtNLM"/>
    </source>
</evidence>